<dbReference type="Proteomes" id="UP000808349">
    <property type="component" value="Unassembled WGS sequence"/>
</dbReference>
<dbReference type="PANTHER" id="PTHR30562:SF1">
    <property type="entry name" value="UVRABC SYSTEM PROTEIN C"/>
    <property type="match status" value="1"/>
</dbReference>
<dbReference type="InterPro" id="IPR038476">
    <property type="entry name" value="UvrC_RNase_H_dom_sf"/>
</dbReference>
<keyword evidence="1 7" id="KW-0963">Cytoplasm</keyword>
<dbReference type="InterPro" id="IPR036876">
    <property type="entry name" value="UVR_dom_sf"/>
</dbReference>
<feature type="domain" description="UvrC family homology region profile" evidence="9">
    <location>
        <begin position="326"/>
        <end position="479"/>
    </location>
</feature>
<comment type="subunit">
    <text evidence="7">Interacts with UvrB in an incision complex.</text>
</comment>
<dbReference type="Gene3D" id="3.30.420.340">
    <property type="entry name" value="UvrC, RNAse H endonuclease domain"/>
    <property type="match status" value="1"/>
</dbReference>
<dbReference type="InterPro" id="IPR004791">
    <property type="entry name" value="UvrC"/>
</dbReference>
<dbReference type="GO" id="GO:0006289">
    <property type="term" value="P:nucleotide-excision repair"/>
    <property type="evidence" value="ECO:0007669"/>
    <property type="project" value="UniProtKB-UniRule"/>
</dbReference>
<evidence type="ECO:0000256" key="3">
    <source>
        <dbReference type="ARBA" id="ARBA00022769"/>
    </source>
</evidence>
<keyword evidence="2 7" id="KW-0227">DNA damage</keyword>
<keyword evidence="4 7" id="KW-0267">Excision nuclease</keyword>
<dbReference type="PROSITE" id="PS50165">
    <property type="entry name" value="UVRC"/>
    <property type="match status" value="1"/>
</dbReference>
<dbReference type="EMBL" id="JADKFW010000004">
    <property type="protein sequence ID" value="MBK9716285.1"/>
    <property type="molecule type" value="Genomic_DNA"/>
</dbReference>
<reference evidence="10 11" key="1">
    <citation type="submission" date="2020-10" db="EMBL/GenBank/DDBJ databases">
        <title>Connecting structure to function with the recovery of over 1000 high-quality activated sludge metagenome-assembled genomes encoding full-length rRNA genes using long-read sequencing.</title>
        <authorList>
            <person name="Singleton C.M."/>
            <person name="Petriglieri F."/>
            <person name="Kristensen J.M."/>
            <person name="Kirkegaard R.H."/>
            <person name="Michaelsen T.Y."/>
            <person name="Andersen M.H."/>
            <person name="Karst S.M."/>
            <person name="Dueholm M.S."/>
            <person name="Nielsen P.H."/>
            <person name="Albertsen M."/>
        </authorList>
    </citation>
    <scope>NUCLEOTIDE SEQUENCE [LARGE SCALE GENOMIC DNA]</scope>
    <source>
        <strain evidence="10">Ribe_18-Q3-R11-54_BAT3C.373</strain>
    </source>
</reference>
<dbReference type="Pfam" id="PF14520">
    <property type="entry name" value="HHH_5"/>
    <property type="match status" value="1"/>
</dbReference>
<organism evidence="10 11">
    <name type="scientific">Candidatus Defluviibacterium haderslevense</name>
    <dbReference type="NCBI Taxonomy" id="2981993"/>
    <lineage>
        <taxon>Bacteria</taxon>
        <taxon>Pseudomonadati</taxon>
        <taxon>Bacteroidota</taxon>
        <taxon>Saprospiria</taxon>
        <taxon>Saprospirales</taxon>
        <taxon>Saprospiraceae</taxon>
        <taxon>Candidatus Defluviibacterium</taxon>
    </lineage>
</organism>
<dbReference type="Pfam" id="PF01541">
    <property type="entry name" value="GIY-YIG"/>
    <property type="match status" value="1"/>
</dbReference>
<protein>
    <recommendedName>
        <fullName evidence="7">UvrABC system protein C</fullName>
        <shortName evidence="7">Protein UvrC</shortName>
    </recommendedName>
    <alternativeName>
        <fullName evidence="7">Excinuclease ABC subunit C</fullName>
    </alternativeName>
</protein>
<dbReference type="SUPFAM" id="SSF82771">
    <property type="entry name" value="GIY-YIG endonuclease"/>
    <property type="match status" value="1"/>
</dbReference>
<feature type="domain" description="GIY-YIG" evidence="8">
    <location>
        <begin position="15"/>
        <end position="94"/>
    </location>
</feature>
<evidence type="ECO:0000256" key="1">
    <source>
        <dbReference type="ARBA" id="ARBA00022490"/>
    </source>
</evidence>
<dbReference type="GO" id="GO:0009381">
    <property type="term" value="F:excinuclease ABC activity"/>
    <property type="evidence" value="ECO:0007669"/>
    <property type="project" value="UniProtKB-UniRule"/>
</dbReference>
<dbReference type="InterPro" id="IPR010994">
    <property type="entry name" value="RuvA_2-like"/>
</dbReference>
<evidence type="ECO:0000259" key="8">
    <source>
        <dbReference type="PROSITE" id="PS50164"/>
    </source>
</evidence>
<evidence type="ECO:0000256" key="4">
    <source>
        <dbReference type="ARBA" id="ARBA00022881"/>
    </source>
</evidence>
<dbReference type="Pfam" id="PF22920">
    <property type="entry name" value="UvrC_RNaseH"/>
    <property type="match status" value="1"/>
</dbReference>
<dbReference type="GO" id="GO:0003677">
    <property type="term" value="F:DNA binding"/>
    <property type="evidence" value="ECO:0007669"/>
    <property type="project" value="UniProtKB-UniRule"/>
</dbReference>
<name>A0A9D7S6T8_9BACT</name>
<keyword evidence="6 7" id="KW-0742">SOS response</keyword>
<dbReference type="CDD" id="cd10434">
    <property type="entry name" value="GIY-YIG_UvrC_Cho"/>
    <property type="match status" value="1"/>
</dbReference>
<dbReference type="FunFam" id="3.40.1440.10:FF:000001">
    <property type="entry name" value="UvrABC system protein C"/>
    <property type="match status" value="1"/>
</dbReference>
<dbReference type="AlphaFoldDB" id="A0A9D7S6T8"/>
<dbReference type="InterPro" id="IPR050066">
    <property type="entry name" value="UvrABC_protein_C"/>
</dbReference>
<dbReference type="InterPro" id="IPR035901">
    <property type="entry name" value="GIY-YIG_endonuc_sf"/>
</dbReference>
<evidence type="ECO:0000256" key="7">
    <source>
        <dbReference type="HAMAP-Rule" id="MF_00203"/>
    </source>
</evidence>
<dbReference type="SMART" id="SM00465">
    <property type="entry name" value="GIYc"/>
    <property type="match status" value="1"/>
</dbReference>
<comment type="subcellular location">
    <subcellularLocation>
        <location evidence="7">Cytoplasm</location>
    </subcellularLocation>
</comment>
<comment type="function">
    <text evidence="7">The UvrABC repair system catalyzes the recognition and processing of DNA lesions. UvrC both incises the 5' and 3' sides of the lesion. The N-terminal half is responsible for the 3' incision and the C-terminal half is responsible for the 5' incision.</text>
</comment>
<dbReference type="PANTHER" id="PTHR30562">
    <property type="entry name" value="UVRC/OXIDOREDUCTASE"/>
    <property type="match status" value="1"/>
</dbReference>
<evidence type="ECO:0000313" key="10">
    <source>
        <dbReference type="EMBL" id="MBK9716285.1"/>
    </source>
</evidence>
<dbReference type="Pfam" id="PF08459">
    <property type="entry name" value="UvrC_RNaseH_dom"/>
    <property type="match status" value="1"/>
</dbReference>
<dbReference type="GO" id="GO:0009432">
    <property type="term" value="P:SOS response"/>
    <property type="evidence" value="ECO:0007669"/>
    <property type="project" value="UniProtKB-UniRule"/>
</dbReference>
<evidence type="ECO:0000256" key="2">
    <source>
        <dbReference type="ARBA" id="ARBA00022763"/>
    </source>
</evidence>
<evidence type="ECO:0000256" key="5">
    <source>
        <dbReference type="ARBA" id="ARBA00023204"/>
    </source>
</evidence>
<dbReference type="GO" id="GO:0005737">
    <property type="term" value="C:cytoplasm"/>
    <property type="evidence" value="ECO:0007669"/>
    <property type="project" value="UniProtKB-SubCell"/>
</dbReference>
<dbReference type="PROSITE" id="PS50164">
    <property type="entry name" value="GIY_YIG"/>
    <property type="match status" value="1"/>
</dbReference>
<dbReference type="HAMAP" id="MF_00203">
    <property type="entry name" value="UvrC"/>
    <property type="match status" value="1"/>
</dbReference>
<dbReference type="InterPro" id="IPR001162">
    <property type="entry name" value="UvrC_RNase_H_dom"/>
</dbReference>
<comment type="similarity">
    <text evidence="7">Belongs to the UvrC family.</text>
</comment>
<evidence type="ECO:0000259" key="9">
    <source>
        <dbReference type="PROSITE" id="PS50165"/>
    </source>
</evidence>
<keyword evidence="5 7" id="KW-0234">DNA repair</keyword>
<dbReference type="InterPro" id="IPR000305">
    <property type="entry name" value="GIY-YIG_endonuc"/>
</dbReference>
<dbReference type="SUPFAM" id="SSF46600">
    <property type="entry name" value="C-terminal UvrC-binding domain of UvrB"/>
    <property type="match status" value="1"/>
</dbReference>
<keyword evidence="3 7" id="KW-0228">DNA excision</keyword>
<sequence>MTYEEFKLFATGITTEPGVYRFLDSKGVILYVGKAKNLKNRLNSYFGDKKYITGKTKALTKSAHKIEFTIVETEHDALLLEATLIKKNQPRYNVMLKDGKTYSYICIKNEPFPRVLFTRKIIKDGSVYFGPYTSKFRTEVILELIKGLFPLRSCALNLNPNLIAKNKYKVCLEYHIKNCMGPCEHFESEIQYNERIFQIKNILKGHFKPVKEFIKFQMNKYAETLDFEKAQLWKLKLSAFEDYQSKSTVVSHTIQDVDVFSVASDDETVYINFMKVIQGAINQTITIEATKNLDDDLAKILTLAIQKIREQFNSIAPEIIVPMQVETIENQVSITVPLRGDKKKLLDLSQKNAQYFLMQKKREAMNKTAKQSPAERILTTLKTELSMTNIPLHIECFDNSNIQGTNPVSACVVFKNAKPSKKDYRHYNIKTVVGPNDFASMEEVIYRRYKRLKDEGQTFPQLIIIDGGKGQLSSAMKAIDELQLRNQFTVIGIAKKLEEIYFPDDPVPLHINKKSESLKLIQQLRNEAHRFGITFHRLKRSKSMITSELDQIKGIGTKSTKKLLSHFGSVSNIKTSTMEDITAIVGASMAQKLIEFFNHKSD</sequence>
<comment type="caution">
    <text evidence="10">The sequence shown here is derived from an EMBL/GenBank/DDBJ whole genome shotgun (WGS) entry which is preliminary data.</text>
</comment>
<dbReference type="SUPFAM" id="SSF47781">
    <property type="entry name" value="RuvA domain 2-like"/>
    <property type="match status" value="1"/>
</dbReference>
<accession>A0A9D7S6T8</accession>
<evidence type="ECO:0000313" key="11">
    <source>
        <dbReference type="Proteomes" id="UP000808349"/>
    </source>
</evidence>
<proteinExistence type="inferred from homology"/>
<dbReference type="InterPro" id="IPR047296">
    <property type="entry name" value="GIY-YIG_UvrC_Cho"/>
</dbReference>
<dbReference type="NCBIfam" id="TIGR00194">
    <property type="entry name" value="uvrC"/>
    <property type="match status" value="1"/>
</dbReference>
<gene>
    <name evidence="7" type="primary">uvrC</name>
    <name evidence="10" type="ORF">IPO85_01935</name>
</gene>
<evidence type="ECO:0000256" key="6">
    <source>
        <dbReference type="ARBA" id="ARBA00023236"/>
    </source>
</evidence>
<dbReference type="Gene3D" id="1.10.150.20">
    <property type="entry name" value="5' to 3' exonuclease, C-terminal subdomain"/>
    <property type="match status" value="1"/>
</dbReference>
<dbReference type="Gene3D" id="3.40.1440.10">
    <property type="entry name" value="GIY-YIG endonuclease"/>
    <property type="match status" value="1"/>
</dbReference>
<dbReference type="GO" id="GO:0009380">
    <property type="term" value="C:excinuclease repair complex"/>
    <property type="evidence" value="ECO:0007669"/>
    <property type="project" value="InterPro"/>
</dbReference>